<dbReference type="EMBL" id="JBJUIK010000013">
    <property type="protein sequence ID" value="KAL3506360.1"/>
    <property type="molecule type" value="Genomic_DNA"/>
</dbReference>
<dbReference type="InterPro" id="IPR025886">
    <property type="entry name" value="PP2-like"/>
</dbReference>
<organism evidence="1 2">
    <name type="scientific">Cinchona calisaya</name>
    <dbReference type="NCBI Taxonomy" id="153742"/>
    <lineage>
        <taxon>Eukaryota</taxon>
        <taxon>Viridiplantae</taxon>
        <taxon>Streptophyta</taxon>
        <taxon>Embryophyta</taxon>
        <taxon>Tracheophyta</taxon>
        <taxon>Spermatophyta</taxon>
        <taxon>Magnoliopsida</taxon>
        <taxon>eudicotyledons</taxon>
        <taxon>Gunneridae</taxon>
        <taxon>Pentapetalae</taxon>
        <taxon>asterids</taxon>
        <taxon>lamiids</taxon>
        <taxon>Gentianales</taxon>
        <taxon>Rubiaceae</taxon>
        <taxon>Cinchonoideae</taxon>
        <taxon>Cinchoneae</taxon>
        <taxon>Cinchona</taxon>
    </lineage>
</organism>
<sequence>MSQFRERLARATSETKQFRVRTPRLYVTLPSLPASSSSTSQSSGKNCHMLCARELSITWENDSRYWRWTSIPESRFSEVAELLNACWLDIRGKMKTRVLSLKTTYAAYLVYKITENSYGLEVAAKASIRLGTDVRNRWWRPQLEPRLVHQTGLDNSFVIEPAANNSVCLKPPSTFKDDLPQKIEGRVPHERNDGWLEVFLGEFFNDEGEGEIEMQLSETEILNWKRGLIVEGIELRPKEDVLKIEVNETV</sequence>
<protein>
    <submittedName>
        <fullName evidence="1">Uncharacterized protein</fullName>
    </submittedName>
</protein>
<dbReference type="PANTHER" id="PTHR32278">
    <property type="entry name" value="F-BOX DOMAIN-CONTAINING PROTEIN"/>
    <property type="match status" value="1"/>
</dbReference>
<proteinExistence type="predicted"/>
<reference evidence="1 2" key="1">
    <citation type="submission" date="2024-11" db="EMBL/GenBank/DDBJ databases">
        <title>A near-complete genome assembly of Cinchona calisaya.</title>
        <authorList>
            <person name="Lian D.C."/>
            <person name="Zhao X.W."/>
            <person name="Wei L."/>
        </authorList>
    </citation>
    <scope>NUCLEOTIDE SEQUENCE [LARGE SCALE GENOMIC DNA]</scope>
    <source>
        <tissue evidence="1">Nenye</tissue>
    </source>
</reference>
<comment type="caution">
    <text evidence="1">The sequence shown here is derived from an EMBL/GenBank/DDBJ whole genome shotgun (WGS) entry which is preliminary data.</text>
</comment>
<dbReference type="Pfam" id="PF14299">
    <property type="entry name" value="PP2"/>
    <property type="match status" value="1"/>
</dbReference>
<accession>A0ABD2YG53</accession>
<keyword evidence="2" id="KW-1185">Reference proteome</keyword>
<gene>
    <name evidence="1" type="ORF">ACH5RR_031742</name>
</gene>
<evidence type="ECO:0000313" key="1">
    <source>
        <dbReference type="EMBL" id="KAL3506360.1"/>
    </source>
</evidence>
<dbReference type="PANTHER" id="PTHR32278:SF111">
    <property type="entry name" value="F-BOX PROTEIN PP2-B12-RELATED"/>
    <property type="match status" value="1"/>
</dbReference>
<evidence type="ECO:0000313" key="2">
    <source>
        <dbReference type="Proteomes" id="UP001630127"/>
    </source>
</evidence>
<dbReference type="AlphaFoldDB" id="A0ABD2YG53"/>
<dbReference type="Proteomes" id="UP001630127">
    <property type="component" value="Unassembled WGS sequence"/>
</dbReference>
<name>A0ABD2YG53_9GENT</name>